<dbReference type="OrthoDB" id="9806267at2"/>
<dbReference type="InterPro" id="IPR050695">
    <property type="entry name" value="N-acetylmuramoyl_amidase_3"/>
</dbReference>
<evidence type="ECO:0000256" key="2">
    <source>
        <dbReference type="SAM" id="Phobius"/>
    </source>
</evidence>
<dbReference type="GO" id="GO:0008745">
    <property type="term" value="F:N-acetylmuramoyl-L-alanine amidase activity"/>
    <property type="evidence" value="ECO:0007669"/>
    <property type="project" value="InterPro"/>
</dbReference>
<gene>
    <name evidence="5" type="ORF">FYJ27_07220</name>
    <name evidence="4" type="ORF">L0P62_07515</name>
</gene>
<evidence type="ECO:0000313" key="5">
    <source>
        <dbReference type="EMBL" id="MSS43515.1"/>
    </source>
</evidence>
<evidence type="ECO:0000259" key="3">
    <source>
        <dbReference type="SMART" id="SM00646"/>
    </source>
</evidence>
<reference evidence="4" key="2">
    <citation type="submission" date="2022-01" db="EMBL/GenBank/DDBJ databases">
        <title>Collection of gut derived symbiotic bacterial strains cultured from healthy donors.</title>
        <authorList>
            <person name="Lin H."/>
            <person name="Kohout C."/>
            <person name="Waligurski E."/>
            <person name="Pamer E.G."/>
        </authorList>
    </citation>
    <scope>NUCLEOTIDE SEQUENCE</scope>
    <source>
        <strain evidence="4">MSK.14.39</strain>
    </source>
</reference>
<name>A0A844FHY0_9FIRM</name>
<dbReference type="SMART" id="SM00646">
    <property type="entry name" value="Ami_3"/>
    <property type="match status" value="1"/>
</dbReference>
<dbReference type="EMBL" id="VULR01000008">
    <property type="protein sequence ID" value="MSS43515.1"/>
    <property type="molecule type" value="Genomic_DNA"/>
</dbReference>
<dbReference type="GO" id="GO:0030288">
    <property type="term" value="C:outer membrane-bounded periplasmic space"/>
    <property type="evidence" value="ECO:0007669"/>
    <property type="project" value="TreeGrafter"/>
</dbReference>
<protein>
    <submittedName>
        <fullName evidence="5">N-acetylmuramoyl-L-alanine amidase</fullName>
    </submittedName>
</protein>
<dbReference type="EMBL" id="JAKNID010000026">
    <property type="protein sequence ID" value="MCG4565291.1"/>
    <property type="molecule type" value="Genomic_DNA"/>
</dbReference>
<dbReference type="Pfam" id="PF01520">
    <property type="entry name" value="Amidase_3"/>
    <property type="match status" value="1"/>
</dbReference>
<dbReference type="PANTHER" id="PTHR30404:SF0">
    <property type="entry name" value="N-ACETYLMURAMOYL-L-ALANINE AMIDASE AMIC"/>
    <property type="match status" value="1"/>
</dbReference>
<keyword evidence="2" id="KW-0472">Membrane</keyword>
<dbReference type="Gene3D" id="3.40.630.40">
    <property type="entry name" value="Zn-dependent exopeptidases"/>
    <property type="match status" value="1"/>
</dbReference>
<sequence length="243" mass="27711">MKRKPRIYVIKLNRKLILALLGLIIFLIILITFFSNSKSLSIFKYNSNGVIVVDPGHGGIDGGTSDRDGLLEKDINLDTGLYLKQELIKEGFNVVMTREADESLEDFSSINASRYRRDLNARKTIINKSKPVAFVSIHVNSSKSPSARGIQVYYYPDSSESEKLAKSICDSINTNVYKNYLKEDLNAKYFPYDYFILRETEYTGVLVEIGFITNSKDNALLKDDKYKEKVAYSIRKGISKWLE</sequence>
<keyword evidence="7" id="KW-1185">Reference proteome</keyword>
<evidence type="ECO:0000256" key="1">
    <source>
        <dbReference type="ARBA" id="ARBA00022801"/>
    </source>
</evidence>
<dbReference type="Proteomes" id="UP001108123">
    <property type="component" value="Unassembled WGS sequence"/>
</dbReference>
<organism evidence="5 6">
    <name type="scientific">Anaerosalibacter bizertensis</name>
    <dbReference type="NCBI Taxonomy" id="932217"/>
    <lineage>
        <taxon>Bacteria</taxon>
        <taxon>Bacillati</taxon>
        <taxon>Bacillota</taxon>
        <taxon>Tissierellia</taxon>
        <taxon>Tissierellales</taxon>
        <taxon>Sporanaerobacteraceae</taxon>
        <taxon>Anaerosalibacter</taxon>
    </lineage>
</organism>
<feature type="transmembrane region" description="Helical" evidence="2">
    <location>
        <begin position="12"/>
        <end position="34"/>
    </location>
</feature>
<dbReference type="RefSeq" id="WP_154484197.1">
    <property type="nucleotide sequence ID" value="NZ_JAJBNW010000082.1"/>
</dbReference>
<evidence type="ECO:0000313" key="6">
    <source>
        <dbReference type="Proteomes" id="UP000462760"/>
    </source>
</evidence>
<dbReference type="GO" id="GO:0009253">
    <property type="term" value="P:peptidoglycan catabolic process"/>
    <property type="evidence" value="ECO:0007669"/>
    <property type="project" value="InterPro"/>
</dbReference>
<dbReference type="SUPFAM" id="SSF53187">
    <property type="entry name" value="Zn-dependent exopeptidases"/>
    <property type="match status" value="1"/>
</dbReference>
<comment type="caution">
    <text evidence="5">The sequence shown here is derived from an EMBL/GenBank/DDBJ whole genome shotgun (WGS) entry which is preliminary data.</text>
</comment>
<dbReference type="InterPro" id="IPR002508">
    <property type="entry name" value="MurNAc-LAA_cat"/>
</dbReference>
<keyword evidence="2" id="KW-1133">Transmembrane helix</keyword>
<dbReference type="PANTHER" id="PTHR30404">
    <property type="entry name" value="N-ACETYLMURAMOYL-L-ALANINE AMIDASE"/>
    <property type="match status" value="1"/>
</dbReference>
<dbReference type="Proteomes" id="UP000462760">
    <property type="component" value="Unassembled WGS sequence"/>
</dbReference>
<evidence type="ECO:0000313" key="4">
    <source>
        <dbReference type="EMBL" id="MCG4565291.1"/>
    </source>
</evidence>
<evidence type="ECO:0000313" key="7">
    <source>
        <dbReference type="Proteomes" id="UP001108123"/>
    </source>
</evidence>
<keyword evidence="2" id="KW-0812">Transmembrane</keyword>
<feature type="domain" description="MurNAc-LAA" evidence="3">
    <location>
        <begin position="123"/>
        <end position="239"/>
    </location>
</feature>
<reference evidence="5 6" key="1">
    <citation type="submission" date="2019-08" db="EMBL/GenBank/DDBJ databases">
        <title>In-depth cultivation of the pig gut microbiome towards novel bacterial diversity and tailored functional studies.</title>
        <authorList>
            <person name="Wylensek D."/>
            <person name="Hitch T.C.A."/>
            <person name="Clavel T."/>
        </authorList>
    </citation>
    <scope>NUCLEOTIDE SEQUENCE [LARGE SCALE GENOMIC DNA]</scope>
    <source>
        <strain evidence="5 6">Med78-601-WT-4W-RMD-3</strain>
    </source>
</reference>
<dbReference type="CDD" id="cd02696">
    <property type="entry name" value="MurNAc-LAA"/>
    <property type="match status" value="1"/>
</dbReference>
<dbReference type="AlphaFoldDB" id="A0A844FHY0"/>
<accession>A0A844FHY0</accession>
<proteinExistence type="predicted"/>
<keyword evidence="1" id="KW-0378">Hydrolase</keyword>